<comment type="caution">
    <text evidence="2">The sequence shown here is derived from an EMBL/GenBank/DDBJ whole genome shotgun (WGS) entry which is preliminary data.</text>
</comment>
<name>A0AA39RN82_ACESA</name>
<protein>
    <submittedName>
        <fullName evidence="2">Uncharacterized protein</fullName>
    </submittedName>
</protein>
<accession>A0AA39RN82</accession>
<dbReference type="EMBL" id="JAUESC010000386">
    <property type="protein sequence ID" value="KAK0576591.1"/>
    <property type="molecule type" value="Genomic_DNA"/>
</dbReference>
<gene>
    <name evidence="2" type="ORF">LWI29_020225</name>
</gene>
<reference evidence="2" key="1">
    <citation type="journal article" date="2022" name="Plant J.">
        <title>Strategies of tolerance reflected in two North American maple genomes.</title>
        <authorList>
            <person name="McEvoy S.L."/>
            <person name="Sezen U.U."/>
            <person name="Trouern-Trend A."/>
            <person name="McMahon S.M."/>
            <person name="Schaberg P.G."/>
            <person name="Yang J."/>
            <person name="Wegrzyn J.L."/>
            <person name="Swenson N.G."/>
        </authorList>
    </citation>
    <scope>NUCLEOTIDE SEQUENCE</scope>
    <source>
        <strain evidence="2">NS2018</strain>
    </source>
</reference>
<evidence type="ECO:0000313" key="3">
    <source>
        <dbReference type="Proteomes" id="UP001168877"/>
    </source>
</evidence>
<reference evidence="2" key="2">
    <citation type="submission" date="2023-06" db="EMBL/GenBank/DDBJ databases">
        <authorList>
            <person name="Swenson N.G."/>
            <person name="Wegrzyn J.L."/>
            <person name="Mcevoy S.L."/>
        </authorList>
    </citation>
    <scope>NUCLEOTIDE SEQUENCE</scope>
    <source>
        <strain evidence="2">NS2018</strain>
        <tissue evidence="2">Leaf</tissue>
    </source>
</reference>
<feature type="compositionally biased region" description="Low complexity" evidence="1">
    <location>
        <begin position="261"/>
        <end position="273"/>
    </location>
</feature>
<sequence length="279" mass="32063">MGPEAGDPPQARGLSSYVQPHGVGMKHLGSMIEQSEIEEETPEEEMPEEEERGGPTKELEEVVIREEDPPKTVKMEHDEARTPKRPKKEFPKSDPPPRHNHLPPNCSSFSLPILPPNRNWFPPKKSLASRWVKGKFIASINETSIFLLYSRILCYLLTRTFMFTGTTTFMGKNFEVGRFCQDYICLKDLWDSAMHELLGLESVPGEKFRQEVLIPWREEVREIRNDAELLDVLAEFEQSNVSQIHFNVNYIPPAAMYVEHPNQQSNNNPNKQPIVNPIQ</sequence>
<feature type="compositionally biased region" description="Basic and acidic residues" evidence="1">
    <location>
        <begin position="52"/>
        <end position="97"/>
    </location>
</feature>
<organism evidence="2 3">
    <name type="scientific">Acer saccharum</name>
    <name type="common">Sugar maple</name>
    <dbReference type="NCBI Taxonomy" id="4024"/>
    <lineage>
        <taxon>Eukaryota</taxon>
        <taxon>Viridiplantae</taxon>
        <taxon>Streptophyta</taxon>
        <taxon>Embryophyta</taxon>
        <taxon>Tracheophyta</taxon>
        <taxon>Spermatophyta</taxon>
        <taxon>Magnoliopsida</taxon>
        <taxon>eudicotyledons</taxon>
        <taxon>Gunneridae</taxon>
        <taxon>Pentapetalae</taxon>
        <taxon>rosids</taxon>
        <taxon>malvids</taxon>
        <taxon>Sapindales</taxon>
        <taxon>Sapindaceae</taxon>
        <taxon>Hippocastanoideae</taxon>
        <taxon>Acereae</taxon>
        <taxon>Acer</taxon>
    </lineage>
</organism>
<dbReference type="AlphaFoldDB" id="A0AA39RN82"/>
<keyword evidence="3" id="KW-1185">Reference proteome</keyword>
<proteinExistence type="predicted"/>
<feature type="compositionally biased region" description="Acidic residues" evidence="1">
    <location>
        <begin position="35"/>
        <end position="51"/>
    </location>
</feature>
<evidence type="ECO:0000256" key="1">
    <source>
        <dbReference type="SAM" id="MobiDB-lite"/>
    </source>
</evidence>
<evidence type="ECO:0000313" key="2">
    <source>
        <dbReference type="EMBL" id="KAK0576591.1"/>
    </source>
</evidence>
<feature type="region of interest" description="Disordered" evidence="1">
    <location>
        <begin position="259"/>
        <end position="279"/>
    </location>
</feature>
<dbReference type="Proteomes" id="UP001168877">
    <property type="component" value="Unassembled WGS sequence"/>
</dbReference>
<feature type="region of interest" description="Disordered" evidence="1">
    <location>
        <begin position="1"/>
        <end position="107"/>
    </location>
</feature>